<dbReference type="Proteomes" id="UP000054359">
    <property type="component" value="Unassembled WGS sequence"/>
</dbReference>
<dbReference type="OrthoDB" id="446173at2759"/>
<dbReference type="InterPro" id="IPR036383">
    <property type="entry name" value="TSP1_rpt_sf"/>
</dbReference>
<dbReference type="Pfam" id="PF00090">
    <property type="entry name" value="TSP_1"/>
    <property type="match status" value="1"/>
</dbReference>
<evidence type="ECO:0000259" key="4">
    <source>
        <dbReference type="Pfam" id="PF24311"/>
    </source>
</evidence>
<organism evidence="5 6">
    <name type="scientific">Stegodyphus mimosarum</name>
    <name type="common">African social velvet spider</name>
    <dbReference type="NCBI Taxonomy" id="407821"/>
    <lineage>
        <taxon>Eukaryota</taxon>
        <taxon>Metazoa</taxon>
        <taxon>Ecdysozoa</taxon>
        <taxon>Arthropoda</taxon>
        <taxon>Chelicerata</taxon>
        <taxon>Arachnida</taxon>
        <taxon>Araneae</taxon>
        <taxon>Araneomorphae</taxon>
        <taxon>Entelegynae</taxon>
        <taxon>Eresoidea</taxon>
        <taxon>Eresidae</taxon>
        <taxon>Stegodyphus</taxon>
    </lineage>
</organism>
<proteinExistence type="predicted"/>
<feature type="chain" id="PRO_5001829620" evidence="3">
    <location>
        <begin position="18"/>
        <end position="718"/>
    </location>
</feature>
<evidence type="ECO:0000313" key="5">
    <source>
        <dbReference type="EMBL" id="KFM62893.1"/>
    </source>
</evidence>
<dbReference type="AlphaFoldDB" id="A0A087TCQ4"/>
<dbReference type="Gene3D" id="2.20.100.10">
    <property type="entry name" value="Thrombospondin type-1 (TSP1) repeat"/>
    <property type="match status" value="1"/>
</dbReference>
<dbReference type="SMART" id="SM00209">
    <property type="entry name" value="TSP1"/>
    <property type="match status" value="1"/>
</dbReference>
<accession>A0A087TCQ4</accession>
<dbReference type="PRINTS" id="PR01705">
    <property type="entry name" value="TSP1REPEAT"/>
</dbReference>
<keyword evidence="2" id="KW-0812">Transmembrane</keyword>
<feature type="compositionally biased region" description="Polar residues" evidence="1">
    <location>
        <begin position="636"/>
        <end position="657"/>
    </location>
</feature>
<keyword evidence="6" id="KW-1185">Reference proteome</keyword>
<dbReference type="InterPro" id="IPR000884">
    <property type="entry name" value="TSP1_rpt"/>
</dbReference>
<dbReference type="STRING" id="407821.A0A087TCQ4"/>
<feature type="non-terminal residue" evidence="5">
    <location>
        <position position="718"/>
    </location>
</feature>
<dbReference type="GO" id="GO:0071944">
    <property type="term" value="C:cell periphery"/>
    <property type="evidence" value="ECO:0007669"/>
    <property type="project" value="TreeGrafter"/>
</dbReference>
<name>A0A087TCQ4_STEMI</name>
<keyword evidence="3" id="KW-0732">Signal</keyword>
<dbReference type="InterPro" id="IPR038877">
    <property type="entry name" value="THSD1"/>
</dbReference>
<dbReference type="Pfam" id="PF24311">
    <property type="entry name" value="THSD1_D3"/>
    <property type="match status" value="1"/>
</dbReference>
<protein>
    <submittedName>
        <fullName evidence="5">Thrombospondin type-1 domain-containing protein 1</fullName>
    </submittedName>
</protein>
<evidence type="ECO:0000256" key="3">
    <source>
        <dbReference type="SAM" id="SignalP"/>
    </source>
</evidence>
<feature type="domain" description="THSD1 third Ig-like" evidence="4">
    <location>
        <begin position="233"/>
        <end position="318"/>
    </location>
</feature>
<dbReference type="OMA" id="CRPWSLE"/>
<evidence type="ECO:0000313" key="6">
    <source>
        <dbReference type="Proteomes" id="UP000054359"/>
    </source>
</evidence>
<evidence type="ECO:0000256" key="1">
    <source>
        <dbReference type="SAM" id="MobiDB-lite"/>
    </source>
</evidence>
<feature type="transmembrane region" description="Helical" evidence="2">
    <location>
        <begin position="529"/>
        <end position="551"/>
    </location>
</feature>
<feature type="region of interest" description="Disordered" evidence="1">
    <location>
        <begin position="621"/>
        <end position="657"/>
    </location>
</feature>
<dbReference type="InterPro" id="IPR056219">
    <property type="entry name" value="THSD1_D3"/>
</dbReference>
<reference evidence="5 6" key="1">
    <citation type="submission" date="2013-11" db="EMBL/GenBank/DDBJ databases">
        <title>Genome sequencing of Stegodyphus mimosarum.</title>
        <authorList>
            <person name="Bechsgaard J."/>
        </authorList>
    </citation>
    <scope>NUCLEOTIDE SEQUENCE [LARGE SCALE GENOMIC DNA]</scope>
</reference>
<feature type="signal peptide" evidence="3">
    <location>
        <begin position="1"/>
        <end position="17"/>
    </location>
</feature>
<keyword evidence="2" id="KW-0472">Membrane</keyword>
<sequence length="718" mass="81005">MWIWLLLAVLPSTRADAEYWLSAPVVHVLLSGDTEVLYGIPSSGPDLRLQLVRIGTDGEKLVAKRDVPRRISKGKIVFPCGLFERAGQFIFKLITVKENKVLAQTENLDVRWPQVTVHVPLMVETYSSDVLVQLFVEELRCKPRSSYSVYIDLVYEGAAFTSWNEPTTLTSKELVGWIWDPSFDAILECEFFDKAGNYSVRIRTSYQHAPEVAVSDTILVMWSHRYSVSVAKSSVQPCHGSLSVIYHYPRCILDQDRIRVYGKALRGPLKYIRESRIESGKHATKLSCDIFDDEFQEYCFSFVSTARNGAVYDLKTHCLPTLTDNKGLVATWNDWGPWSECSSSCGNGVQTRYRFCVSPTNSSTCNGKAVQSQSCKKELCPDDSPTTTQEPFLLECSCGCDKNITEKLLFKLLVSHCETEVIWIIQAWPSGHIIVDIVKFVFPSPDYWLTIRDGRSPLGTVLAIIGPFTSRYPVHSLTDTLRLEVHYINSSTLQDIEIVCLATRSERPRESLAMVRQNMNTLSFSNLSAVHVTIIMLATIICSTIALLIIFHFWRQYKMKSVTEISRNLSCPEVQTSTSELSIKSPSASPEDYLYNSFIFRSSTSLQPKLKWDKLPAKVEHTDTSSPVRRRGRPANKSNQRESATPLTASVSELSTTGSEDGLEYDYYDYGCHQEPGSFFCPDPVLLGWPPFIPLPPQGMEEFGDYPLQHFTPSPDHS</sequence>
<dbReference type="EMBL" id="KK114620">
    <property type="protein sequence ID" value="KFM62893.1"/>
    <property type="molecule type" value="Genomic_DNA"/>
</dbReference>
<keyword evidence="2" id="KW-1133">Transmembrane helix</keyword>
<gene>
    <name evidence="5" type="ORF">X975_04577</name>
</gene>
<dbReference type="SUPFAM" id="SSF82895">
    <property type="entry name" value="TSP-1 type 1 repeat"/>
    <property type="match status" value="1"/>
</dbReference>
<evidence type="ECO:0000256" key="2">
    <source>
        <dbReference type="SAM" id="Phobius"/>
    </source>
</evidence>
<dbReference type="PANTHER" id="PTHR16311:SF3">
    <property type="entry name" value="THROMBOSPONDIN TYPE-1 DOMAIN-CONTAINING PROTEIN 1"/>
    <property type="match status" value="1"/>
</dbReference>
<dbReference type="PROSITE" id="PS50092">
    <property type="entry name" value="TSP1"/>
    <property type="match status" value="1"/>
</dbReference>
<dbReference type="PANTHER" id="PTHR16311">
    <property type="entry name" value="THROMBOSPONDIN TYPE I DOMAIN-CONTAINING 1"/>
    <property type="match status" value="1"/>
</dbReference>